<evidence type="ECO:0000313" key="2">
    <source>
        <dbReference type="EMBL" id="OOL80427.1"/>
    </source>
</evidence>
<organism evidence="3 4">
    <name type="scientific">Dolosigranulum pigrum</name>
    <dbReference type="NCBI Taxonomy" id="29394"/>
    <lineage>
        <taxon>Bacteria</taxon>
        <taxon>Bacillati</taxon>
        <taxon>Bacillota</taxon>
        <taxon>Bacilli</taxon>
        <taxon>Lactobacillales</taxon>
        <taxon>Carnobacteriaceae</taxon>
        <taxon>Dolosigranulum</taxon>
    </lineage>
</organism>
<dbReference type="AlphaFoldDB" id="A0A1S8KLS0"/>
<sequence>MYKLILSNNKQLGRIYSNGIIVWEMISSENGLKMFEKDVLFTTFGAILNMRGLPDTDEFDYFEHRGVRINSSDINRITSSLSRVTSPNLADAMRDNYEYGIDVKIKFYKRVQQAQATPSQPEPPVVETQPTPQPEPQPVPEPEIERPSKKTFETKSIEVFNAGTSISITKIGRDWDSFEIEGVEIEKSDGTQYYNDFTIRNRDKVQAIIQATGLRSYSIGRFNVRKFRGGVS</sequence>
<reference evidence="3 4" key="1">
    <citation type="submission" date="2017-01" db="EMBL/GenBank/DDBJ databases">
        <title>Complete Genome Sequence of Dolosigranulum pigrum isolated from a Patient with interstitial lung disease.</title>
        <authorList>
            <person name="Mukhopadhyay R."/>
            <person name="Joaquin J."/>
            <person name="Hogue R."/>
            <person name="Fitzgerald S."/>
            <person name="Jospin G."/>
            <person name="Eisen J.A."/>
            <person name="Chaturvedi V."/>
        </authorList>
    </citation>
    <scope>NUCLEOTIDE SEQUENCE [LARGE SCALE GENOMIC DNA]</scope>
    <source>
        <strain evidence="3 4">15S00348</strain>
    </source>
</reference>
<dbReference type="EMBL" id="MUYF01000003">
    <property type="protein sequence ID" value="OOL80427.1"/>
    <property type="molecule type" value="Genomic_DNA"/>
</dbReference>
<evidence type="ECO:0000313" key="3">
    <source>
        <dbReference type="EMBL" id="OOL80491.1"/>
    </source>
</evidence>
<evidence type="ECO:0000256" key="1">
    <source>
        <dbReference type="SAM" id="MobiDB-lite"/>
    </source>
</evidence>
<feature type="region of interest" description="Disordered" evidence="1">
    <location>
        <begin position="114"/>
        <end position="151"/>
    </location>
</feature>
<gene>
    <name evidence="2" type="ORF">BWX42_00255</name>
    <name evidence="3" type="ORF">BWX42_00635</name>
</gene>
<proteinExistence type="predicted"/>
<protein>
    <submittedName>
        <fullName evidence="3">Uncharacterized protein</fullName>
    </submittedName>
</protein>
<dbReference type="Proteomes" id="UP000190409">
    <property type="component" value="Unassembled WGS sequence"/>
</dbReference>
<feature type="compositionally biased region" description="Pro residues" evidence="1">
    <location>
        <begin position="131"/>
        <end position="141"/>
    </location>
</feature>
<name>A0A1S8KLS0_9LACT</name>
<accession>A0A1S8KLS0</accession>
<evidence type="ECO:0000313" key="4">
    <source>
        <dbReference type="Proteomes" id="UP000190409"/>
    </source>
</evidence>
<comment type="caution">
    <text evidence="3">The sequence shown here is derived from an EMBL/GenBank/DDBJ whole genome shotgun (WGS) entry which is preliminary data.</text>
</comment>
<dbReference type="EMBL" id="MUYF01000003">
    <property type="protein sequence ID" value="OOL80491.1"/>
    <property type="molecule type" value="Genomic_DNA"/>
</dbReference>